<keyword evidence="2 9" id="KW-0716">Sensory transduction</keyword>
<keyword evidence="7 9" id="KW-0675">Receptor</keyword>
<dbReference type="PANTHER" id="PTHR21137:SF42">
    <property type="entry name" value="ODORANT RECEPTOR 83A"/>
    <property type="match status" value="1"/>
</dbReference>
<gene>
    <name evidence="11" type="primary">LOC112455666</name>
</gene>
<keyword evidence="3 9" id="KW-0812">Transmembrane</keyword>
<dbReference type="Pfam" id="PF02949">
    <property type="entry name" value="7tm_6"/>
    <property type="match status" value="1"/>
</dbReference>
<dbReference type="CTD" id="23687781"/>
<reference evidence="11" key="1">
    <citation type="submission" date="2025-08" db="UniProtKB">
        <authorList>
            <consortium name="RefSeq"/>
        </authorList>
    </citation>
    <scope>IDENTIFICATION</scope>
    <source>
        <tissue evidence="11">Whole body</tissue>
    </source>
</reference>
<feature type="transmembrane region" description="Helical" evidence="9">
    <location>
        <begin position="287"/>
        <end position="311"/>
    </location>
</feature>
<dbReference type="PANTHER" id="PTHR21137">
    <property type="entry name" value="ODORANT RECEPTOR"/>
    <property type="match status" value="1"/>
</dbReference>
<keyword evidence="5 9" id="KW-1133">Transmembrane helix</keyword>
<dbReference type="OrthoDB" id="6617147at2759"/>
<comment type="subcellular location">
    <subcellularLocation>
        <location evidence="9">Cell membrane</location>
        <topology evidence="9">Multi-pass membrane protein</topology>
    </subcellularLocation>
    <subcellularLocation>
        <location evidence="1">Membrane</location>
        <topology evidence="1">Multi-pass membrane protein</topology>
    </subcellularLocation>
</comment>
<evidence type="ECO:0000256" key="1">
    <source>
        <dbReference type="ARBA" id="ARBA00004141"/>
    </source>
</evidence>
<keyword evidence="10" id="KW-1185">Reference proteome</keyword>
<comment type="similarity">
    <text evidence="9">Belongs to the insect chemoreceptor superfamily. Heteromeric odorant receptor channel (TC 1.A.69) family.</text>
</comment>
<accession>A0A6J1PW97</accession>
<keyword evidence="8 9" id="KW-0807">Transducer</keyword>
<dbReference type="GeneID" id="112455666"/>
<name>A0A6J1PW97_9HYME</name>
<evidence type="ECO:0000256" key="5">
    <source>
        <dbReference type="ARBA" id="ARBA00022989"/>
    </source>
</evidence>
<dbReference type="GO" id="GO:0005886">
    <property type="term" value="C:plasma membrane"/>
    <property type="evidence" value="ECO:0007669"/>
    <property type="project" value="UniProtKB-SubCell"/>
</dbReference>
<dbReference type="AlphaFoldDB" id="A0A6J1PW97"/>
<evidence type="ECO:0000256" key="2">
    <source>
        <dbReference type="ARBA" id="ARBA00022606"/>
    </source>
</evidence>
<dbReference type="GO" id="GO:0007165">
    <property type="term" value="P:signal transduction"/>
    <property type="evidence" value="ECO:0007669"/>
    <property type="project" value="UniProtKB-KW"/>
</dbReference>
<evidence type="ECO:0000256" key="4">
    <source>
        <dbReference type="ARBA" id="ARBA00022725"/>
    </source>
</evidence>
<evidence type="ECO:0000313" key="10">
    <source>
        <dbReference type="Proteomes" id="UP000504618"/>
    </source>
</evidence>
<evidence type="ECO:0000256" key="7">
    <source>
        <dbReference type="ARBA" id="ARBA00023170"/>
    </source>
</evidence>
<protein>
    <recommendedName>
        <fullName evidence="9">Odorant receptor</fullName>
    </recommendedName>
</protein>
<evidence type="ECO:0000313" key="11">
    <source>
        <dbReference type="RefSeq" id="XP_024873496.1"/>
    </source>
</evidence>
<sequence length="383" mass="44504">MSVEADLEYAYGWNRYTMMFMGIWPEHRSLSQASSYKAIVPVLMMFCFICVPQSANLPFICGDFDLVVENLSMANITITISALKAIIFWSNGGPLRTLISYMTMDWSATVDKRDRKTMLDIANVTRKLSIRSTVFAYIVVIFYVAFRYVVIRQTGRQLFYRAYFPYNMTKSPSYELTLFGQFAGTMYAATTYTAVDTFIATLVLHVCGQLSNLRRELTNLCTYTKADFQTKLGKIVRKHEYLNRFAETIEDSFNMMLLIQMLGCSMQLCFQCLQAFMSIMGEMDKVFIFKFVFLSCYVVYVLLQLYLYCYIGEKLLIESTKIAYAAYDCSWYNLSAREARLLTIIMCRARSPLYITAGRFCSFNRELYSETACRLHVCRRQRR</sequence>
<evidence type="ECO:0000256" key="6">
    <source>
        <dbReference type="ARBA" id="ARBA00023136"/>
    </source>
</evidence>
<evidence type="ECO:0000256" key="3">
    <source>
        <dbReference type="ARBA" id="ARBA00022692"/>
    </source>
</evidence>
<proteinExistence type="inferred from homology"/>
<evidence type="ECO:0000256" key="9">
    <source>
        <dbReference type="RuleBase" id="RU351113"/>
    </source>
</evidence>
<dbReference type="GO" id="GO:0005549">
    <property type="term" value="F:odorant binding"/>
    <property type="evidence" value="ECO:0007669"/>
    <property type="project" value="InterPro"/>
</dbReference>
<feature type="transmembrane region" description="Helical" evidence="9">
    <location>
        <begin position="38"/>
        <end position="59"/>
    </location>
</feature>
<organism evidence="10 11">
    <name type="scientific">Temnothorax curvispinosus</name>
    <dbReference type="NCBI Taxonomy" id="300111"/>
    <lineage>
        <taxon>Eukaryota</taxon>
        <taxon>Metazoa</taxon>
        <taxon>Ecdysozoa</taxon>
        <taxon>Arthropoda</taxon>
        <taxon>Hexapoda</taxon>
        <taxon>Insecta</taxon>
        <taxon>Pterygota</taxon>
        <taxon>Neoptera</taxon>
        <taxon>Endopterygota</taxon>
        <taxon>Hymenoptera</taxon>
        <taxon>Apocrita</taxon>
        <taxon>Aculeata</taxon>
        <taxon>Formicoidea</taxon>
        <taxon>Formicidae</taxon>
        <taxon>Myrmicinae</taxon>
        <taxon>Temnothorax</taxon>
    </lineage>
</organism>
<dbReference type="GO" id="GO:0004984">
    <property type="term" value="F:olfactory receptor activity"/>
    <property type="evidence" value="ECO:0007669"/>
    <property type="project" value="InterPro"/>
</dbReference>
<feature type="transmembrane region" description="Helical" evidence="9">
    <location>
        <begin position="134"/>
        <end position="151"/>
    </location>
</feature>
<comment type="caution">
    <text evidence="9">Lacks conserved residue(s) required for the propagation of feature annotation.</text>
</comment>
<evidence type="ECO:0000256" key="8">
    <source>
        <dbReference type="ARBA" id="ARBA00023224"/>
    </source>
</evidence>
<dbReference type="Proteomes" id="UP000504618">
    <property type="component" value="Unplaced"/>
</dbReference>
<feature type="transmembrane region" description="Helical" evidence="9">
    <location>
        <begin position="71"/>
        <end position="90"/>
    </location>
</feature>
<dbReference type="InterPro" id="IPR004117">
    <property type="entry name" value="7tm6_olfct_rcpt"/>
</dbReference>
<keyword evidence="6 9" id="KW-0472">Membrane</keyword>
<dbReference type="RefSeq" id="XP_024873496.1">
    <property type="nucleotide sequence ID" value="XM_025017728.1"/>
</dbReference>
<keyword evidence="4 9" id="KW-0552">Olfaction</keyword>